<accession>A0A1B7X8F9</accession>
<evidence type="ECO:0000313" key="1">
    <source>
        <dbReference type="EMBL" id="OBQ45580.1"/>
    </source>
</evidence>
<dbReference type="EMBL" id="LJOW01000002">
    <property type="protein sequence ID" value="OBQ45580.1"/>
    <property type="molecule type" value="Genomic_DNA"/>
</dbReference>
<dbReference type="Proteomes" id="UP000092093">
    <property type="component" value="Unassembled WGS sequence"/>
</dbReference>
<sequence length="112" mass="12561">MNFKDEDDAIDQLILSGALEVAGIDMNTGEPIYNFTEKLIEVSPELHKEVSLYFSRETMSLWSHGFLDMDVTEKNPIVTLTPKALDDAEVSKLSKESQATLSEIIRVILSDK</sequence>
<organism evidence="1 2">
    <name type="scientific">Aphanizomenon flos-aquae WA102</name>
    <dbReference type="NCBI Taxonomy" id="1710896"/>
    <lineage>
        <taxon>Bacteria</taxon>
        <taxon>Bacillati</taxon>
        <taxon>Cyanobacteriota</taxon>
        <taxon>Cyanophyceae</taxon>
        <taxon>Nostocales</taxon>
        <taxon>Aphanizomenonaceae</taxon>
        <taxon>Aphanizomenon</taxon>
    </lineage>
</organism>
<dbReference type="AlphaFoldDB" id="A0A1B7X8F9"/>
<reference evidence="1 2" key="1">
    <citation type="submission" date="2015-09" db="EMBL/GenBank/DDBJ databases">
        <title>Aphanizomenon flos-aquae WA102.</title>
        <authorList>
            <person name="Driscoll C."/>
        </authorList>
    </citation>
    <scope>NUCLEOTIDE SEQUENCE [LARGE SCALE GENOMIC DNA]</scope>
    <source>
        <strain evidence="1">WA102</strain>
    </source>
</reference>
<gene>
    <name evidence="1" type="ORF">AN484_01010</name>
</gene>
<protein>
    <submittedName>
        <fullName evidence="1">Uncharacterized protein</fullName>
    </submittedName>
</protein>
<name>A0A1B7X8F9_APHFL</name>
<proteinExistence type="predicted"/>
<evidence type="ECO:0000313" key="2">
    <source>
        <dbReference type="Proteomes" id="UP000092093"/>
    </source>
</evidence>
<comment type="caution">
    <text evidence="1">The sequence shown here is derived from an EMBL/GenBank/DDBJ whole genome shotgun (WGS) entry which is preliminary data.</text>
</comment>